<keyword evidence="3" id="KW-1185">Reference proteome</keyword>
<comment type="caution">
    <text evidence="2">The sequence shown here is derived from an EMBL/GenBank/DDBJ whole genome shotgun (WGS) entry which is preliminary data.</text>
</comment>
<accession>A0A839AL61</accession>
<dbReference type="GO" id="GO:0004180">
    <property type="term" value="F:carboxypeptidase activity"/>
    <property type="evidence" value="ECO:0007669"/>
    <property type="project" value="UniProtKB-KW"/>
</dbReference>
<dbReference type="EMBL" id="JACGLS010000001">
    <property type="protein sequence ID" value="MBA6154954.1"/>
    <property type="molecule type" value="Genomic_DNA"/>
</dbReference>
<dbReference type="Proteomes" id="UP000563906">
    <property type="component" value="Unassembled WGS sequence"/>
</dbReference>
<sequence>MKLKLLLFSLLIIFTKATAQESRKFLYAEIKDKIGPIVNAHIINKNTNQGTFSNESGEFRILAKSNDSLKISSIGYKTKTYKVKITHFGIQQNNIFLEKINYELDEVKIRNHDLLGYLSSDSKKIKTEKTIDAKSLKLPYAGSRILTPAERKLYTALGGGNLLSIDHIINRISGRIKKLRKLKAIEEEEKRITFIHANYKDYIKHHLNLKNEDVLRFVHYCESDNDFSTINYREKIAMFKFLEQKAIDFKKLNPKTYQ</sequence>
<name>A0A839AL61_9FLAO</name>
<keyword evidence="2" id="KW-0645">Protease</keyword>
<keyword evidence="2" id="KW-0378">Hydrolase</keyword>
<reference evidence="2 3" key="1">
    <citation type="submission" date="2020-07" db="EMBL/GenBank/DDBJ databases">
        <title>Bacterium isolated from marine sediment.</title>
        <authorList>
            <person name="Shang D."/>
            <person name="Du Z.-J."/>
        </authorList>
    </citation>
    <scope>NUCLEOTIDE SEQUENCE [LARGE SCALE GENOMIC DNA]</scope>
    <source>
        <strain evidence="2 3">S7007</strain>
    </source>
</reference>
<gene>
    <name evidence="2" type="ORF">H3Z83_00250</name>
</gene>
<protein>
    <submittedName>
        <fullName evidence="2">Carboxypeptidase-like regulatory domain-containing protein</fullName>
    </submittedName>
</protein>
<evidence type="ECO:0000313" key="3">
    <source>
        <dbReference type="Proteomes" id="UP000563906"/>
    </source>
</evidence>
<keyword evidence="2" id="KW-0121">Carboxypeptidase</keyword>
<dbReference type="SUPFAM" id="SSF49464">
    <property type="entry name" value="Carboxypeptidase regulatory domain-like"/>
    <property type="match status" value="1"/>
</dbReference>
<keyword evidence="1" id="KW-0732">Signal</keyword>
<dbReference type="AlphaFoldDB" id="A0A839AL61"/>
<proteinExistence type="predicted"/>
<organism evidence="2 3">
    <name type="scientific">Tenacibaculum pelagium</name>
    <dbReference type="NCBI Taxonomy" id="2759527"/>
    <lineage>
        <taxon>Bacteria</taxon>
        <taxon>Pseudomonadati</taxon>
        <taxon>Bacteroidota</taxon>
        <taxon>Flavobacteriia</taxon>
        <taxon>Flavobacteriales</taxon>
        <taxon>Flavobacteriaceae</taxon>
        <taxon>Tenacibaculum</taxon>
    </lineage>
</organism>
<evidence type="ECO:0000256" key="1">
    <source>
        <dbReference type="SAM" id="SignalP"/>
    </source>
</evidence>
<dbReference type="InterPro" id="IPR008969">
    <property type="entry name" value="CarboxyPept-like_regulatory"/>
</dbReference>
<feature type="signal peptide" evidence="1">
    <location>
        <begin position="1"/>
        <end position="19"/>
    </location>
</feature>
<dbReference type="Pfam" id="PF13715">
    <property type="entry name" value="CarbopepD_reg_2"/>
    <property type="match status" value="1"/>
</dbReference>
<feature type="chain" id="PRO_5032841772" evidence="1">
    <location>
        <begin position="20"/>
        <end position="258"/>
    </location>
</feature>
<dbReference type="RefSeq" id="WP_182123474.1">
    <property type="nucleotide sequence ID" value="NZ_JACGLS010000001.1"/>
</dbReference>
<evidence type="ECO:0000313" key="2">
    <source>
        <dbReference type="EMBL" id="MBA6154954.1"/>
    </source>
</evidence>